<dbReference type="GO" id="GO:0000160">
    <property type="term" value="P:phosphorelay signal transduction system"/>
    <property type="evidence" value="ECO:0007669"/>
    <property type="project" value="InterPro"/>
</dbReference>
<dbReference type="InterPro" id="IPR050595">
    <property type="entry name" value="Bact_response_regulator"/>
</dbReference>
<reference evidence="4 5" key="1">
    <citation type="submission" date="2018-03" db="EMBL/GenBank/DDBJ databases">
        <title>Genome sequencing of Melaminivora sp.</title>
        <authorList>
            <person name="Kim S.-J."/>
            <person name="Heo J."/>
            <person name="Ahn J.-H."/>
            <person name="Kwon S.-W."/>
        </authorList>
    </citation>
    <scope>NUCLEOTIDE SEQUENCE [LARGE SCALE GENOMIC DNA]</scope>
    <source>
        <strain evidence="4 5">SC2-9</strain>
    </source>
</reference>
<accession>A0A2R3QA84</accession>
<dbReference type="AlphaFoldDB" id="A0A2R3QA84"/>
<evidence type="ECO:0000313" key="4">
    <source>
        <dbReference type="EMBL" id="AVO48702.1"/>
    </source>
</evidence>
<sequence length="123" mass="13432">MRILYVEDNAELRDTIAMLMEAPSRTIVACANAEQALDHEARQGPFDLVVTDVSLPGMSGTELSRTLLARDAQRRIVLCSGYALQGEEAQGPRVQVLHKPFDIEALEDLLDAVQAEVQGLDVA</sequence>
<evidence type="ECO:0000256" key="2">
    <source>
        <dbReference type="PROSITE-ProRule" id="PRU00169"/>
    </source>
</evidence>
<protein>
    <submittedName>
        <fullName evidence="4">Response regulator</fullName>
    </submittedName>
</protein>
<dbReference type="Gene3D" id="3.40.50.2300">
    <property type="match status" value="1"/>
</dbReference>
<dbReference type="PANTHER" id="PTHR44591:SF3">
    <property type="entry name" value="RESPONSE REGULATORY DOMAIN-CONTAINING PROTEIN"/>
    <property type="match status" value="1"/>
</dbReference>
<dbReference type="PANTHER" id="PTHR44591">
    <property type="entry name" value="STRESS RESPONSE REGULATOR PROTEIN 1"/>
    <property type="match status" value="1"/>
</dbReference>
<dbReference type="Proteomes" id="UP000237925">
    <property type="component" value="Chromosome"/>
</dbReference>
<dbReference type="Pfam" id="PF00072">
    <property type="entry name" value="Response_reg"/>
    <property type="match status" value="1"/>
</dbReference>
<evidence type="ECO:0000313" key="5">
    <source>
        <dbReference type="Proteomes" id="UP000237925"/>
    </source>
</evidence>
<dbReference type="InterPro" id="IPR011006">
    <property type="entry name" value="CheY-like_superfamily"/>
</dbReference>
<keyword evidence="1 2" id="KW-0597">Phosphoprotein</keyword>
<dbReference type="PROSITE" id="PS50110">
    <property type="entry name" value="RESPONSE_REGULATORY"/>
    <property type="match status" value="1"/>
</dbReference>
<organism evidence="4 5">
    <name type="scientific">Melaminivora suipulveris</name>
    <dbReference type="NCBI Taxonomy" id="2109913"/>
    <lineage>
        <taxon>Bacteria</taxon>
        <taxon>Pseudomonadati</taxon>
        <taxon>Pseudomonadota</taxon>
        <taxon>Betaproteobacteria</taxon>
        <taxon>Burkholderiales</taxon>
        <taxon>Comamonadaceae</taxon>
        <taxon>Melaminivora</taxon>
    </lineage>
</organism>
<dbReference type="InterPro" id="IPR001789">
    <property type="entry name" value="Sig_transdc_resp-reg_receiver"/>
</dbReference>
<dbReference type="EMBL" id="CP027667">
    <property type="protein sequence ID" value="AVO48702.1"/>
    <property type="molecule type" value="Genomic_DNA"/>
</dbReference>
<dbReference type="RefSeq" id="WP_106683182.1">
    <property type="nucleotide sequence ID" value="NZ_CP027667.1"/>
</dbReference>
<dbReference type="OrthoDB" id="9802155at2"/>
<dbReference type="SUPFAM" id="SSF52172">
    <property type="entry name" value="CheY-like"/>
    <property type="match status" value="1"/>
</dbReference>
<feature type="modified residue" description="4-aspartylphosphate" evidence="2">
    <location>
        <position position="52"/>
    </location>
</feature>
<dbReference type="SMART" id="SM00448">
    <property type="entry name" value="REC"/>
    <property type="match status" value="1"/>
</dbReference>
<name>A0A2R3QA84_9BURK</name>
<evidence type="ECO:0000256" key="1">
    <source>
        <dbReference type="ARBA" id="ARBA00022553"/>
    </source>
</evidence>
<gene>
    <name evidence="4" type="ORF">C6568_05050</name>
</gene>
<dbReference type="KEGG" id="mela:C6568_05050"/>
<evidence type="ECO:0000259" key="3">
    <source>
        <dbReference type="PROSITE" id="PS50110"/>
    </source>
</evidence>
<keyword evidence="5" id="KW-1185">Reference proteome</keyword>
<proteinExistence type="predicted"/>
<feature type="domain" description="Response regulatory" evidence="3">
    <location>
        <begin position="2"/>
        <end position="114"/>
    </location>
</feature>